<dbReference type="PROSITE" id="PS00653">
    <property type="entry name" value="GLYCOSYL_HYDROL_F1_2"/>
    <property type="match status" value="1"/>
</dbReference>
<keyword evidence="2" id="KW-0378">Hydrolase</keyword>
<dbReference type="PANTHER" id="PTHR10353:SF137">
    <property type="entry name" value="MYROSINASE 3-RELATED"/>
    <property type="match status" value="1"/>
</dbReference>
<evidence type="ECO:0000256" key="2">
    <source>
        <dbReference type="ARBA" id="ARBA00022801"/>
    </source>
</evidence>
<sequence>MAFMTASQIAPMAEVTLSRLHKSTPGGLFFSRKDFPKDFVFGAGSSAYQIEGAANEGGRGKSIWDTFTHNHPEKITGGANGDVAVDGYNRYKEDVQIAKDIGLDVYRFSISWSRVLPRGKKIKGLPNEGVNEEGIKYYSDLIDELKSNGQDLISFTMPPSFNPKGIHAPGRCSPSAANKWEGFGNSAKEPYIVAHHMLLAHAAAFNLYKASHDGKIGVTANCHWFMPYSETENDKAAAQRTLDFTFGWFADPLFFGEYPKCMRAVMDERLKNVIDVTQVKRVKGTLDFIGVNYYTARYCKQQFPKPNDEPRFSTDCQASTTGCDDLNKDDDPGSIIESIVDVRRVTCYKGHIDYLLSARKNGVNVKGFVAWSLTDNFEWAYGYSYRFGINYVDYKDGLKRYPKLSSFYLKNSLMVEKFNK</sequence>
<reference evidence="5 6" key="1">
    <citation type="submission" date="2024-01" db="EMBL/GenBank/DDBJ databases">
        <title>Genome assemblies of Stephania.</title>
        <authorList>
            <person name="Yang L."/>
        </authorList>
    </citation>
    <scope>NUCLEOTIDE SEQUENCE [LARGE SCALE GENOMIC DNA]</scope>
    <source>
        <strain evidence="5">QJT</strain>
        <tissue evidence="5">Leaf</tissue>
    </source>
</reference>
<dbReference type="InterPro" id="IPR017853">
    <property type="entry name" value="GH"/>
</dbReference>
<dbReference type="EMBL" id="JBBNAE010000002">
    <property type="protein sequence ID" value="KAK9146280.1"/>
    <property type="molecule type" value="Genomic_DNA"/>
</dbReference>
<evidence type="ECO:0000256" key="1">
    <source>
        <dbReference type="ARBA" id="ARBA00010838"/>
    </source>
</evidence>
<comment type="similarity">
    <text evidence="1 4">Belongs to the glycosyl hydrolase 1 family.</text>
</comment>
<dbReference type="InterPro" id="IPR001360">
    <property type="entry name" value="Glyco_hydro_1"/>
</dbReference>
<dbReference type="SUPFAM" id="SSF51445">
    <property type="entry name" value="(Trans)glycosidases"/>
    <property type="match status" value="1"/>
</dbReference>
<evidence type="ECO:0000313" key="5">
    <source>
        <dbReference type="EMBL" id="KAK9146280.1"/>
    </source>
</evidence>
<dbReference type="PANTHER" id="PTHR10353">
    <property type="entry name" value="GLYCOSYL HYDROLASE"/>
    <property type="match status" value="1"/>
</dbReference>
<protein>
    <recommendedName>
        <fullName evidence="7">Beta-glucosidase</fullName>
    </recommendedName>
</protein>
<organism evidence="5 6">
    <name type="scientific">Stephania japonica</name>
    <dbReference type="NCBI Taxonomy" id="461633"/>
    <lineage>
        <taxon>Eukaryota</taxon>
        <taxon>Viridiplantae</taxon>
        <taxon>Streptophyta</taxon>
        <taxon>Embryophyta</taxon>
        <taxon>Tracheophyta</taxon>
        <taxon>Spermatophyta</taxon>
        <taxon>Magnoliopsida</taxon>
        <taxon>Ranunculales</taxon>
        <taxon>Menispermaceae</taxon>
        <taxon>Menispermoideae</taxon>
        <taxon>Cissampelideae</taxon>
        <taxon>Stephania</taxon>
    </lineage>
</organism>
<name>A0AAP0K800_9MAGN</name>
<evidence type="ECO:0008006" key="7">
    <source>
        <dbReference type="Google" id="ProtNLM"/>
    </source>
</evidence>
<accession>A0AAP0K800</accession>
<evidence type="ECO:0000256" key="4">
    <source>
        <dbReference type="RuleBase" id="RU003690"/>
    </source>
</evidence>
<dbReference type="Proteomes" id="UP001417504">
    <property type="component" value="Unassembled WGS sequence"/>
</dbReference>
<dbReference type="Pfam" id="PF00232">
    <property type="entry name" value="Glyco_hydro_1"/>
    <property type="match status" value="3"/>
</dbReference>
<keyword evidence="3" id="KW-0326">Glycosidase</keyword>
<gene>
    <name evidence="5" type="ORF">Sjap_006183</name>
</gene>
<evidence type="ECO:0000313" key="6">
    <source>
        <dbReference type="Proteomes" id="UP001417504"/>
    </source>
</evidence>
<dbReference type="Gene3D" id="3.20.20.80">
    <property type="entry name" value="Glycosidases"/>
    <property type="match status" value="3"/>
</dbReference>
<keyword evidence="6" id="KW-1185">Reference proteome</keyword>
<evidence type="ECO:0000256" key="3">
    <source>
        <dbReference type="ARBA" id="ARBA00023295"/>
    </source>
</evidence>
<proteinExistence type="inferred from homology"/>
<dbReference type="GO" id="GO:0005975">
    <property type="term" value="P:carbohydrate metabolic process"/>
    <property type="evidence" value="ECO:0007669"/>
    <property type="project" value="InterPro"/>
</dbReference>
<dbReference type="GO" id="GO:0008422">
    <property type="term" value="F:beta-glucosidase activity"/>
    <property type="evidence" value="ECO:0007669"/>
    <property type="project" value="TreeGrafter"/>
</dbReference>
<dbReference type="AlphaFoldDB" id="A0AAP0K800"/>
<dbReference type="InterPro" id="IPR033132">
    <property type="entry name" value="GH_1_N_CS"/>
</dbReference>
<dbReference type="PRINTS" id="PR00131">
    <property type="entry name" value="GLHYDRLASE1"/>
</dbReference>
<comment type="caution">
    <text evidence="5">The sequence shown here is derived from an EMBL/GenBank/DDBJ whole genome shotgun (WGS) entry which is preliminary data.</text>
</comment>